<organism evidence="1">
    <name type="scientific">Phytophthora nicotianae</name>
    <name type="common">Potato buckeye rot agent</name>
    <name type="synonym">Phytophthora parasitica</name>
    <dbReference type="NCBI Taxonomy" id="4792"/>
    <lineage>
        <taxon>Eukaryota</taxon>
        <taxon>Sar</taxon>
        <taxon>Stramenopiles</taxon>
        <taxon>Oomycota</taxon>
        <taxon>Peronosporomycetes</taxon>
        <taxon>Peronosporales</taxon>
        <taxon>Peronosporaceae</taxon>
        <taxon>Phytophthora</taxon>
    </lineage>
</organism>
<proteinExistence type="predicted"/>
<dbReference type="EMBL" id="KI695001">
    <property type="protein sequence ID" value="ETM37967.1"/>
    <property type="molecule type" value="Genomic_DNA"/>
</dbReference>
<sequence length="77" mass="8479">MDCVDTYIKPDSGVEVSLIAPELVDKLLQQLVWLPRQSLASTQVVRGVGPTPISIQEETSLCLRFQTPDGSLLLRNV</sequence>
<evidence type="ECO:0000313" key="1">
    <source>
        <dbReference type="EMBL" id="ETM37967.1"/>
    </source>
</evidence>
<reference evidence="1" key="1">
    <citation type="submission" date="2013-11" db="EMBL/GenBank/DDBJ databases">
        <title>The Genome Sequence of Phytophthora parasitica IAC_01/95.</title>
        <authorList>
            <consortium name="The Broad Institute Genomics Platform"/>
            <person name="Russ C."/>
            <person name="Tyler B."/>
            <person name="Panabieres F."/>
            <person name="Shan W."/>
            <person name="Tripathy S."/>
            <person name="Grunwald N."/>
            <person name="Machado M."/>
            <person name="Johnson C.S."/>
            <person name="Arredondo F."/>
            <person name="Hong C."/>
            <person name="Coffey M."/>
            <person name="Young S.K."/>
            <person name="Zeng Q."/>
            <person name="Gargeya S."/>
            <person name="Fitzgerald M."/>
            <person name="Abouelleil A."/>
            <person name="Alvarado L."/>
            <person name="Chapman S.B."/>
            <person name="Gainer-Dewar J."/>
            <person name="Goldberg J."/>
            <person name="Griggs A."/>
            <person name="Gujja S."/>
            <person name="Hansen M."/>
            <person name="Howarth C."/>
            <person name="Imamovic A."/>
            <person name="Ireland A."/>
            <person name="Larimer J."/>
            <person name="McCowan C."/>
            <person name="Murphy C."/>
            <person name="Pearson M."/>
            <person name="Poon T.W."/>
            <person name="Priest M."/>
            <person name="Roberts A."/>
            <person name="Saif S."/>
            <person name="Shea T."/>
            <person name="Sykes S."/>
            <person name="Wortman J."/>
            <person name="Nusbaum C."/>
            <person name="Birren B."/>
        </authorList>
    </citation>
    <scope>NUCLEOTIDE SEQUENCE [LARGE SCALE GENOMIC DNA]</scope>
    <source>
        <strain evidence="1">IAC_01/95</strain>
    </source>
</reference>
<feature type="non-terminal residue" evidence="1">
    <location>
        <position position="77"/>
    </location>
</feature>
<dbReference type="Proteomes" id="UP000054532">
    <property type="component" value="Unassembled WGS sequence"/>
</dbReference>
<gene>
    <name evidence="1" type="ORF">L914_15630</name>
</gene>
<accession>W2MNM1</accession>
<name>W2MNM1_PHYNI</name>
<protein>
    <submittedName>
        <fullName evidence="1">Uncharacterized protein</fullName>
    </submittedName>
</protein>
<dbReference type="AlphaFoldDB" id="W2MNM1"/>